<dbReference type="Proteomes" id="UP001151760">
    <property type="component" value="Unassembled WGS sequence"/>
</dbReference>
<evidence type="ECO:0008006" key="4">
    <source>
        <dbReference type="Google" id="ProtNLM"/>
    </source>
</evidence>
<keyword evidence="3" id="KW-1185">Reference proteome</keyword>
<accession>A0ABQ5HV44</accession>
<reference evidence="2" key="2">
    <citation type="submission" date="2022-01" db="EMBL/GenBank/DDBJ databases">
        <authorList>
            <person name="Yamashiro T."/>
            <person name="Shiraishi A."/>
            <person name="Satake H."/>
            <person name="Nakayama K."/>
        </authorList>
    </citation>
    <scope>NUCLEOTIDE SEQUENCE</scope>
</reference>
<sequence>MQAAQDRQKSYADRKRKPREFKIGDRVIPKSSPRRRSLELPPRLSRQVHQHSCVTSEENVTLDEPLVKPLKNSCGK</sequence>
<name>A0ABQ5HV44_9ASTR</name>
<evidence type="ECO:0000256" key="1">
    <source>
        <dbReference type="SAM" id="MobiDB-lite"/>
    </source>
</evidence>
<comment type="caution">
    <text evidence="2">The sequence shown here is derived from an EMBL/GenBank/DDBJ whole genome shotgun (WGS) entry which is preliminary data.</text>
</comment>
<feature type="compositionally biased region" description="Polar residues" evidence="1">
    <location>
        <begin position="50"/>
        <end position="59"/>
    </location>
</feature>
<feature type="region of interest" description="Disordered" evidence="1">
    <location>
        <begin position="1"/>
        <end position="60"/>
    </location>
</feature>
<protein>
    <recommendedName>
        <fullName evidence="4">Reverse transcriptase</fullName>
    </recommendedName>
</protein>
<reference evidence="2" key="1">
    <citation type="journal article" date="2022" name="Int. J. Mol. Sci.">
        <title>Draft Genome of Tanacetum Coccineum: Genomic Comparison of Closely Related Tanacetum-Family Plants.</title>
        <authorList>
            <person name="Yamashiro T."/>
            <person name="Shiraishi A."/>
            <person name="Nakayama K."/>
            <person name="Satake H."/>
        </authorList>
    </citation>
    <scope>NUCLEOTIDE SEQUENCE</scope>
</reference>
<evidence type="ECO:0000313" key="3">
    <source>
        <dbReference type="Proteomes" id="UP001151760"/>
    </source>
</evidence>
<evidence type="ECO:0000313" key="2">
    <source>
        <dbReference type="EMBL" id="GJT91043.1"/>
    </source>
</evidence>
<gene>
    <name evidence="2" type="ORF">Tco_1079888</name>
</gene>
<organism evidence="2 3">
    <name type="scientific">Tanacetum coccineum</name>
    <dbReference type="NCBI Taxonomy" id="301880"/>
    <lineage>
        <taxon>Eukaryota</taxon>
        <taxon>Viridiplantae</taxon>
        <taxon>Streptophyta</taxon>
        <taxon>Embryophyta</taxon>
        <taxon>Tracheophyta</taxon>
        <taxon>Spermatophyta</taxon>
        <taxon>Magnoliopsida</taxon>
        <taxon>eudicotyledons</taxon>
        <taxon>Gunneridae</taxon>
        <taxon>Pentapetalae</taxon>
        <taxon>asterids</taxon>
        <taxon>campanulids</taxon>
        <taxon>Asterales</taxon>
        <taxon>Asteraceae</taxon>
        <taxon>Asteroideae</taxon>
        <taxon>Anthemideae</taxon>
        <taxon>Anthemidinae</taxon>
        <taxon>Tanacetum</taxon>
    </lineage>
</organism>
<feature type="compositionally biased region" description="Basic and acidic residues" evidence="1">
    <location>
        <begin position="1"/>
        <end position="13"/>
    </location>
</feature>
<proteinExistence type="predicted"/>
<dbReference type="EMBL" id="BQNB010019982">
    <property type="protein sequence ID" value="GJT91043.1"/>
    <property type="molecule type" value="Genomic_DNA"/>
</dbReference>